<protein>
    <recommendedName>
        <fullName evidence="1">Bacterial dipeptidyl-peptidase SH3 domain-containing protein</fullName>
    </recommendedName>
</protein>
<dbReference type="AlphaFoldDB" id="A0A0F8WJN9"/>
<dbReference type="EMBL" id="LAZR01064655">
    <property type="protein sequence ID" value="KKK57102.1"/>
    <property type="molecule type" value="Genomic_DNA"/>
</dbReference>
<gene>
    <name evidence="2" type="ORF">LCGC14_3057880</name>
</gene>
<comment type="caution">
    <text evidence="2">The sequence shown here is derived from an EMBL/GenBank/DDBJ whole genome shotgun (WGS) entry which is preliminary data.</text>
</comment>
<feature type="domain" description="Bacterial dipeptidyl-peptidase SH3" evidence="1">
    <location>
        <begin position="14"/>
        <end position="60"/>
    </location>
</feature>
<dbReference type="SUPFAM" id="SSF82057">
    <property type="entry name" value="Prokaryotic SH3-related domain"/>
    <property type="match status" value="1"/>
</dbReference>
<dbReference type="InterPro" id="IPR041382">
    <property type="entry name" value="SH3_16"/>
</dbReference>
<evidence type="ECO:0000259" key="1">
    <source>
        <dbReference type="Pfam" id="PF18348"/>
    </source>
</evidence>
<organism evidence="2">
    <name type="scientific">marine sediment metagenome</name>
    <dbReference type="NCBI Taxonomy" id="412755"/>
    <lineage>
        <taxon>unclassified sequences</taxon>
        <taxon>metagenomes</taxon>
        <taxon>ecological metagenomes</taxon>
    </lineage>
</organism>
<accession>A0A0F8WJN9</accession>
<proteinExistence type="predicted"/>
<sequence length="121" mass="13970">MNYGICHLSIVPARSKPSDKREMVTQLLFGEHFEILDNHKNWCLVRLAYDDYECWIESKQFLPVSKKIFNELNELPIVCFRDLVRFIVNKKDGSILPIVLGSSLPYLKGNVCNVGGNEYSF</sequence>
<evidence type="ECO:0000313" key="2">
    <source>
        <dbReference type="EMBL" id="KKK57102.1"/>
    </source>
</evidence>
<feature type="non-terminal residue" evidence="2">
    <location>
        <position position="121"/>
    </location>
</feature>
<dbReference type="Gene3D" id="2.30.30.40">
    <property type="entry name" value="SH3 Domains"/>
    <property type="match status" value="1"/>
</dbReference>
<name>A0A0F8WJN9_9ZZZZ</name>
<reference evidence="2" key="1">
    <citation type="journal article" date="2015" name="Nature">
        <title>Complex archaea that bridge the gap between prokaryotes and eukaryotes.</title>
        <authorList>
            <person name="Spang A."/>
            <person name="Saw J.H."/>
            <person name="Jorgensen S.L."/>
            <person name="Zaremba-Niedzwiedzka K."/>
            <person name="Martijn J."/>
            <person name="Lind A.E."/>
            <person name="van Eijk R."/>
            <person name="Schleper C."/>
            <person name="Guy L."/>
            <person name="Ettema T.J."/>
        </authorList>
    </citation>
    <scope>NUCLEOTIDE SEQUENCE</scope>
</reference>
<dbReference type="Pfam" id="PF18348">
    <property type="entry name" value="SH3_16"/>
    <property type="match status" value="1"/>
</dbReference>